<feature type="transmembrane region" description="Helical" evidence="11">
    <location>
        <begin position="325"/>
        <end position="350"/>
    </location>
</feature>
<evidence type="ECO:0000256" key="1">
    <source>
        <dbReference type="ARBA" id="ARBA00004477"/>
    </source>
</evidence>
<evidence type="ECO:0000256" key="11">
    <source>
        <dbReference type="SAM" id="Phobius"/>
    </source>
</evidence>
<dbReference type="Proteomes" id="UP001631993">
    <property type="component" value="Unassembled WGS sequence"/>
</dbReference>
<evidence type="ECO:0000256" key="10">
    <source>
        <dbReference type="SAM" id="MobiDB-lite"/>
    </source>
</evidence>
<keyword evidence="7" id="KW-0256">Endoplasmic reticulum</keyword>
<keyword evidence="4" id="KW-0328">Glycosyltransferase</keyword>
<feature type="transmembrane region" description="Helical" evidence="11">
    <location>
        <begin position="47"/>
        <end position="68"/>
    </location>
</feature>
<feature type="compositionally biased region" description="Low complexity" evidence="10">
    <location>
        <begin position="1"/>
        <end position="13"/>
    </location>
</feature>
<dbReference type="PANTHER" id="PTHR12468">
    <property type="entry name" value="GPI MANNOSYLTRANSFERASE 2"/>
    <property type="match status" value="1"/>
</dbReference>
<sequence>MSTARSDAATDSAMPDEPGEPDGQRERPRMPRRLALPDGLRPYRAPLLLYGVTKLVGLTVFAFLLEAAGDYRKKEPRFGGGAHWWDVLATWDGWWYLQVAEKGYDPRPLERLDPGGLFTVKQNSVAFFPLYPGLIRGVSEITGLGLFGSGILVSVLASFVAAAGIYAVVSTLAGVRAGTIAAGLWAVVPGAGVEWAVYSESLFVAIAAWCCYSVMKGRWLAAGLLAFVAGLNRPTSAALIGAVGLAALVTLARRDSRREHGVAAPVYAMVAAPLGLLTYVAWVGLSMGDLTAYFTLQREGWAHFFDFGAYSLDVLGNTAVGHHNYLFAFSVPDLIAVQVVLALPFLIALMLRKKPPLVLVAYTLASILTVLGTQQMFGNTPRYLLPCFPLLLAPAAAMGRLKWPSLAVFFTTAAVASGWYAHYVMFELGIP</sequence>
<evidence type="ECO:0000313" key="12">
    <source>
        <dbReference type="EMBL" id="MFM9644711.1"/>
    </source>
</evidence>
<feature type="transmembrane region" description="Helical" evidence="11">
    <location>
        <begin position="264"/>
        <end position="285"/>
    </location>
</feature>
<organism evidence="12 13">
    <name type="scientific">Streptomyces galilaeus</name>
    <dbReference type="NCBI Taxonomy" id="33899"/>
    <lineage>
        <taxon>Bacteria</taxon>
        <taxon>Bacillati</taxon>
        <taxon>Actinomycetota</taxon>
        <taxon>Actinomycetes</taxon>
        <taxon>Kitasatosporales</taxon>
        <taxon>Streptomycetaceae</taxon>
        <taxon>Streptomyces</taxon>
    </lineage>
</organism>
<evidence type="ECO:0000256" key="3">
    <source>
        <dbReference type="ARBA" id="ARBA00022502"/>
    </source>
</evidence>
<reference evidence="12 13" key="1">
    <citation type="submission" date="2024-12" db="EMBL/GenBank/DDBJ databases">
        <title>Forecasting of Potato common scab and diversities of Pathogenic streptomyces spp. in china.</title>
        <authorList>
            <person name="Handique U."/>
            <person name="Wu J."/>
        </authorList>
    </citation>
    <scope>NUCLEOTIDE SEQUENCE [LARGE SCALE GENOMIC DNA]</scope>
    <source>
        <strain evidence="12 13">ZRIMU1585</strain>
    </source>
</reference>
<evidence type="ECO:0000256" key="8">
    <source>
        <dbReference type="ARBA" id="ARBA00022989"/>
    </source>
</evidence>
<evidence type="ECO:0000256" key="6">
    <source>
        <dbReference type="ARBA" id="ARBA00022692"/>
    </source>
</evidence>
<evidence type="ECO:0000256" key="7">
    <source>
        <dbReference type="ARBA" id="ARBA00022824"/>
    </source>
</evidence>
<comment type="subcellular location">
    <subcellularLocation>
        <location evidence="1">Endoplasmic reticulum membrane</location>
        <topology evidence="1">Multi-pass membrane protein</topology>
    </subcellularLocation>
</comment>
<keyword evidence="3" id="KW-0337">GPI-anchor biosynthesis</keyword>
<keyword evidence="13" id="KW-1185">Reference proteome</keyword>
<evidence type="ECO:0000256" key="4">
    <source>
        <dbReference type="ARBA" id="ARBA00022676"/>
    </source>
</evidence>
<proteinExistence type="predicted"/>
<dbReference type="InterPro" id="IPR007315">
    <property type="entry name" value="PIG-V/Gpi18"/>
</dbReference>
<feature type="transmembrane region" description="Helical" evidence="11">
    <location>
        <begin position="235"/>
        <end position="252"/>
    </location>
</feature>
<keyword evidence="5" id="KW-0808">Transferase</keyword>
<keyword evidence="6 11" id="KW-0812">Transmembrane</keyword>
<accession>A0ABW9IAJ9</accession>
<feature type="transmembrane region" description="Helical" evidence="11">
    <location>
        <begin position="357"/>
        <end position="377"/>
    </location>
</feature>
<dbReference type="RefSeq" id="WP_365278418.1">
    <property type="nucleotide sequence ID" value="NZ_JBJVMW010000020.1"/>
</dbReference>
<feature type="transmembrane region" description="Helical" evidence="11">
    <location>
        <begin position="195"/>
        <end position="215"/>
    </location>
</feature>
<dbReference type="EMBL" id="JBJVNE010000001">
    <property type="protein sequence ID" value="MFM9644711.1"/>
    <property type="molecule type" value="Genomic_DNA"/>
</dbReference>
<feature type="region of interest" description="Disordered" evidence="10">
    <location>
        <begin position="1"/>
        <end position="31"/>
    </location>
</feature>
<keyword evidence="8 11" id="KW-1133">Transmembrane helix</keyword>
<protein>
    <submittedName>
        <fullName evidence="12">Glycosyltransferase family 39 protein</fullName>
    </submittedName>
</protein>
<name>A0ABW9IAJ9_STRGJ</name>
<feature type="transmembrane region" description="Helical" evidence="11">
    <location>
        <begin position="165"/>
        <end position="188"/>
    </location>
</feature>
<comment type="caution">
    <text evidence="12">The sequence shown here is derived from an EMBL/GenBank/DDBJ whole genome shotgun (WGS) entry which is preliminary data.</text>
</comment>
<comment type="pathway">
    <text evidence="2">Glycolipid biosynthesis; glycosylphosphatidylinositol-anchor biosynthesis.</text>
</comment>
<evidence type="ECO:0000256" key="5">
    <source>
        <dbReference type="ARBA" id="ARBA00022679"/>
    </source>
</evidence>
<evidence type="ECO:0000256" key="9">
    <source>
        <dbReference type="ARBA" id="ARBA00023136"/>
    </source>
</evidence>
<evidence type="ECO:0000313" key="13">
    <source>
        <dbReference type="Proteomes" id="UP001631993"/>
    </source>
</evidence>
<dbReference type="PANTHER" id="PTHR12468:SF2">
    <property type="entry name" value="GPI MANNOSYLTRANSFERASE 2"/>
    <property type="match status" value="1"/>
</dbReference>
<feature type="transmembrane region" description="Helical" evidence="11">
    <location>
        <begin position="141"/>
        <end position="159"/>
    </location>
</feature>
<evidence type="ECO:0000256" key="2">
    <source>
        <dbReference type="ARBA" id="ARBA00004687"/>
    </source>
</evidence>
<feature type="transmembrane region" description="Helical" evidence="11">
    <location>
        <begin position="406"/>
        <end position="426"/>
    </location>
</feature>
<gene>
    <name evidence="12" type="ORF">ACKI1S_00985</name>
</gene>
<keyword evidence="9 11" id="KW-0472">Membrane</keyword>